<feature type="region of interest" description="Disordered" evidence="6">
    <location>
        <begin position="72"/>
        <end position="111"/>
    </location>
</feature>
<dbReference type="GeneID" id="101501660"/>
<reference evidence="8" key="2">
    <citation type="submission" date="2025-08" db="UniProtKB">
        <authorList>
            <consortium name="RefSeq"/>
        </authorList>
    </citation>
    <scope>IDENTIFICATION</scope>
    <source>
        <tissue evidence="8">Etiolated seedlings</tissue>
    </source>
</reference>
<feature type="compositionally biased region" description="Polar residues" evidence="6">
    <location>
        <begin position="514"/>
        <end position="527"/>
    </location>
</feature>
<sequence length="585" mass="64100">MATSKTISAALKLVDNKKDNLKKAYDDLQSHSSLFSSFPLSWSHIDSHFTSIHNSLSQRFLHLQSLESQFQLNHNDPSTSPSKKPKPEPKVSNLSSFPNDPSSFSNPTTQNGTVSVSVTHLEPLSKFCKESDGKGLRDYIGENFKDKVIIKDEIQKAFKCASDPAAMILDSMDGVFDANEMKDGKEPRLIKKCCEFLFQQLRVFSPYVSFDVKKKAKRLFSEWKVNLVNEITEPGWTMAFLHFVAAYDLLSELNVSELAAYSATAAARDELPELYQIIALSDRVPGVIQKLIERGKHVLAVKYIFHFNLVDKMPPVPILKACVNDAQKLAIRLATEGKSVNEIKSREIHALKAVIKVIENYKLDSEFPRASIEQRIEELSKRKGGGKNAAPAFAAKHPPQIQQQLSGMKRPQMSASFGPAPVLNNVGNVGSTLHHYQQPHFHSTSLLPPQHPNPYMSMPTTPFGMKAPTPTVSSYTGPSTGPYGMNVPTPTVSSYTGSSTGPYGNDGVPMAPNGSLNQGVSHPNSAEPQVMSGYYVPTGPSGNLNQSGSQPSSSEPQVPSGYYDRASAASGGYGLQHYYGTSYPQ</sequence>
<dbReference type="PaxDb" id="3827-XP_004491473.1"/>
<dbReference type="PANTHER" id="PTHR31791:SF71">
    <property type="entry name" value="FRIGIDA-LIKE PROTEIN"/>
    <property type="match status" value="1"/>
</dbReference>
<dbReference type="OrthoDB" id="1166059at2759"/>
<dbReference type="STRING" id="3827.A0A1S2XPG9"/>
<dbReference type="AlphaFoldDB" id="A0A1S2XPG9"/>
<evidence type="ECO:0000313" key="7">
    <source>
        <dbReference type="Proteomes" id="UP000087171"/>
    </source>
</evidence>
<dbReference type="InterPro" id="IPR012474">
    <property type="entry name" value="Frigida"/>
</dbReference>
<dbReference type="KEGG" id="cam:101501660"/>
<gene>
    <name evidence="8" type="primary">LOC101501660</name>
</gene>
<evidence type="ECO:0000256" key="5">
    <source>
        <dbReference type="RuleBase" id="RU364012"/>
    </source>
</evidence>
<feature type="region of interest" description="Disordered" evidence="6">
    <location>
        <begin position="493"/>
        <end position="567"/>
    </location>
</feature>
<dbReference type="Pfam" id="PF07899">
    <property type="entry name" value="Frigida"/>
    <property type="match status" value="1"/>
</dbReference>
<keyword evidence="7" id="KW-1185">Reference proteome</keyword>
<feature type="compositionally biased region" description="Low complexity" evidence="6">
    <location>
        <begin position="541"/>
        <end position="561"/>
    </location>
</feature>
<evidence type="ECO:0000256" key="4">
    <source>
        <dbReference type="ARBA" id="ARBA00023089"/>
    </source>
</evidence>
<dbReference type="Proteomes" id="UP000087171">
    <property type="component" value="Chromosome Ca2"/>
</dbReference>
<proteinExistence type="inferred from homology"/>
<evidence type="ECO:0000256" key="3">
    <source>
        <dbReference type="ARBA" id="ARBA00022782"/>
    </source>
</evidence>
<name>A0A1S2XPG9_CICAR</name>
<dbReference type="eggNOG" id="ENOG502QUKS">
    <property type="taxonomic scope" value="Eukaryota"/>
</dbReference>
<keyword evidence="3 5" id="KW-0221">Differentiation</keyword>
<accession>A0A1S2XPG9</accession>
<evidence type="ECO:0000256" key="6">
    <source>
        <dbReference type="SAM" id="MobiDB-lite"/>
    </source>
</evidence>
<feature type="compositionally biased region" description="Low complexity" evidence="6">
    <location>
        <begin position="493"/>
        <end position="503"/>
    </location>
</feature>
<dbReference type="GO" id="GO:0009908">
    <property type="term" value="P:flower development"/>
    <property type="evidence" value="ECO:0007669"/>
    <property type="project" value="UniProtKB-KW"/>
</dbReference>
<evidence type="ECO:0000313" key="8">
    <source>
        <dbReference type="RefSeq" id="XP_004491473.1"/>
    </source>
</evidence>
<dbReference type="PANTHER" id="PTHR31791">
    <property type="entry name" value="FRIGIDA-LIKE PROTEIN 3-RELATED"/>
    <property type="match status" value="1"/>
</dbReference>
<feature type="compositionally biased region" description="Low complexity" evidence="6">
    <location>
        <begin position="90"/>
        <end position="107"/>
    </location>
</feature>
<organism evidence="7 8">
    <name type="scientific">Cicer arietinum</name>
    <name type="common">Chickpea</name>
    <name type="synonym">Garbanzo</name>
    <dbReference type="NCBI Taxonomy" id="3827"/>
    <lineage>
        <taxon>Eukaryota</taxon>
        <taxon>Viridiplantae</taxon>
        <taxon>Streptophyta</taxon>
        <taxon>Embryophyta</taxon>
        <taxon>Tracheophyta</taxon>
        <taxon>Spermatophyta</taxon>
        <taxon>Magnoliopsida</taxon>
        <taxon>eudicotyledons</taxon>
        <taxon>Gunneridae</taxon>
        <taxon>Pentapetalae</taxon>
        <taxon>rosids</taxon>
        <taxon>fabids</taxon>
        <taxon>Fabales</taxon>
        <taxon>Fabaceae</taxon>
        <taxon>Papilionoideae</taxon>
        <taxon>50 kb inversion clade</taxon>
        <taxon>NPAAA clade</taxon>
        <taxon>Hologalegina</taxon>
        <taxon>IRL clade</taxon>
        <taxon>Cicereae</taxon>
        <taxon>Cicer</taxon>
    </lineage>
</organism>
<keyword evidence="2 5" id="KW-0217">Developmental protein</keyword>
<dbReference type="GO" id="GO:0030154">
    <property type="term" value="P:cell differentiation"/>
    <property type="evidence" value="ECO:0007669"/>
    <property type="project" value="UniProtKB-KW"/>
</dbReference>
<comment type="similarity">
    <text evidence="1 5">Belongs to the Frigida family.</text>
</comment>
<evidence type="ECO:0000256" key="1">
    <source>
        <dbReference type="ARBA" id="ARBA00008956"/>
    </source>
</evidence>
<protein>
    <recommendedName>
        <fullName evidence="5">FRIGIDA-like protein</fullName>
    </recommendedName>
</protein>
<dbReference type="RefSeq" id="XP_004491473.1">
    <property type="nucleotide sequence ID" value="XM_004491416.3"/>
</dbReference>
<evidence type="ECO:0000256" key="2">
    <source>
        <dbReference type="ARBA" id="ARBA00022473"/>
    </source>
</evidence>
<keyword evidence="4 5" id="KW-0287">Flowering</keyword>
<reference evidence="7" key="1">
    <citation type="journal article" date="2013" name="Nat. Biotechnol.">
        <title>Draft genome sequence of chickpea (Cicer arietinum) provides a resource for trait improvement.</title>
        <authorList>
            <person name="Varshney R.K."/>
            <person name="Song C."/>
            <person name="Saxena R.K."/>
            <person name="Azam S."/>
            <person name="Yu S."/>
            <person name="Sharpe A.G."/>
            <person name="Cannon S."/>
            <person name="Baek J."/>
            <person name="Rosen B.D."/>
            <person name="Tar'an B."/>
            <person name="Millan T."/>
            <person name="Zhang X."/>
            <person name="Ramsay L.D."/>
            <person name="Iwata A."/>
            <person name="Wang Y."/>
            <person name="Nelson W."/>
            <person name="Farmer A.D."/>
            <person name="Gaur P.M."/>
            <person name="Soderlund C."/>
            <person name="Penmetsa R.V."/>
            <person name="Xu C."/>
            <person name="Bharti A.K."/>
            <person name="He W."/>
            <person name="Winter P."/>
            <person name="Zhao S."/>
            <person name="Hane J.K."/>
            <person name="Carrasquilla-Garcia N."/>
            <person name="Condie J.A."/>
            <person name="Upadhyaya H.D."/>
            <person name="Luo M.C."/>
            <person name="Thudi M."/>
            <person name="Gowda C.L."/>
            <person name="Singh N.P."/>
            <person name="Lichtenzveig J."/>
            <person name="Gali K.K."/>
            <person name="Rubio J."/>
            <person name="Nadarajan N."/>
            <person name="Dolezel J."/>
            <person name="Bansal K.C."/>
            <person name="Xu X."/>
            <person name="Edwards D."/>
            <person name="Zhang G."/>
            <person name="Kahl G."/>
            <person name="Gil J."/>
            <person name="Singh K.B."/>
            <person name="Datta S.K."/>
            <person name="Jackson S.A."/>
            <person name="Wang J."/>
            <person name="Cook D.R."/>
        </authorList>
    </citation>
    <scope>NUCLEOTIDE SEQUENCE [LARGE SCALE GENOMIC DNA]</scope>
    <source>
        <strain evidence="7">cv. CDC Frontier</strain>
    </source>
</reference>